<sequence>MSKKLILIGIDSMILDFVEYFSKEGIMPNINKLIKEGVYGYALPSMPTYTPTNWATIATGADSTIHNVFEWVFKSDVRNAESVWDIASKHGKKIVLIRFPSSFPPRYNNTVVIGDGAPHDGVGVLEESRLYSSKKIYRYSGGLHGTFESILIKWSTANSWRNMPMDIICTNLKPLETSLIIQLKNAKQVTLYLLLYSKSCESYDTLSIAFEKDFSKVVATLSRGRWSDFILISIEKLDGNIVQGVCRFKLLESDPENFLLYRTQIHAVEGFVHPSDIEKKLIKVVGYFLDNPSRLCLAHKCFDTFFEELEYHLDWICRAATYLKKEVDWDLLFIQLHAVDYVQHELWHCIDPAEPGYTDDYQCREVIKRVYSKIDEFVGRILELADENTLIVLTSDHGHIARVKVVFLVDYLADKGFIALKQDGSIDTSKSIVREIKYDGLTLNTVWRYSDGIIKRDDEYKETIEKLIDVLLSLKDGEKHVFYLVIPGWEAEVLGYREKDLDILYAPRPGYAIVRGLSRKYQLKKEDYVGLPDPEHGVWGGASSIHEGLPSARLSIGTNKAMFVMRGPKVKKGFRVDYGVWLKDIGPTVCALLGIPIPKLATGRILYEVIDGEILFNIM</sequence>
<evidence type="ECO:0000313" key="2">
    <source>
        <dbReference type="EMBL" id="HGQ64212.1"/>
    </source>
</evidence>
<dbReference type="InterPro" id="IPR017850">
    <property type="entry name" value="Alkaline_phosphatase_core_sf"/>
</dbReference>
<organism evidence="2">
    <name type="scientific">Ignisphaera aggregans</name>
    <dbReference type="NCBI Taxonomy" id="334771"/>
    <lineage>
        <taxon>Archaea</taxon>
        <taxon>Thermoproteota</taxon>
        <taxon>Thermoprotei</taxon>
        <taxon>Desulfurococcales</taxon>
        <taxon>Desulfurococcaceae</taxon>
        <taxon>Ignisphaera</taxon>
    </lineage>
</organism>
<evidence type="ECO:0000313" key="1">
    <source>
        <dbReference type="EMBL" id="HGQ36279.1"/>
    </source>
</evidence>
<proteinExistence type="predicted"/>
<dbReference type="AlphaFoldDB" id="A0A7C4NST9"/>
<dbReference type="InterPro" id="IPR002591">
    <property type="entry name" value="Phosphodiest/P_Trfase"/>
</dbReference>
<dbReference type="SUPFAM" id="SSF53649">
    <property type="entry name" value="Alkaline phosphatase-like"/>
    <property type="match status" value="1"/>
</dbReference>
<name>A0A7C4NST9_9CREN</name>
<evidence type="ECO:0008006" key="3">
    <source>
        <dbReference type="Google" id="ProtNLM"/>
    </source>
</evidence>
<comment type="caution">
    <text evidence="2">The sequence shown here is derived from an EMBL/GenBank/DDBJ whole genome shotgun (WGS) entry which is preliminary data.</text>
</comment>
<dbReference type="Gene3D" id="3.40.720.10">
    <property type="entry name" value="Alkaline Phosphatase, subunit A"/>
    <property type="match status" value="2"/>
</dbReference>
<dbReference type="PANTHER" id="PTHR10151">
    <property type="entry name" value="ECTONUCLEOTIDE PYROPHOSPHATASE/PHOSPHODIESTERASE"/>
    <property type="match status" value="1"/>
</dbReference>
<dbReference type="PANTHER" id="PTHR10151:SF120">
    <property type="entry name" value="BIS(5'-ADENOSYL)-TRIPHOSPHATASE"/>
    <property type="match status" value="1"/>
</dbReference>
<dbReference type="EMBL" id="DTBD01000022">
    <property type="protein sequence ID" value="HGQ64212.1"/>
    <property type="molecule type" value="Genomic_DNA"/>
</dbReference>
<dbReference type="GO" id="GO:0016787">
    <property type="term" value="F:hydrolase activity"/>
    <property type="evidence" value="ECO:0007669"/>
    <property type="project" value="UniProtKB-ARBA"/>
</dbReference>
<dbReference type="EMBL" id="DTCK01000039">
    <property type="protein sequence ID" value="HGQ36279.1"/>
    <property type="molecule type" value="Genomic_DNA"/>
</dbReference>
<reference evidence="2" key="1">
    <citation type="journal article" date="2020" name="mSystems">
        <title>Genome- and Community-Level Interaction Insights into Carbon Utilization and Element Cycling Functions of Hydrothermarchaeota in Hydrothermal Sediment.</title>
        <authorList>
            <person name="Zhou Z."/>
            <person name="Liu Y."/>
            <person name="Xu W."/>
            <person name="Pan J."/>
            <person name="Luo Z.H."/>
            <person name="Li M."/>
        </authorList>
    </citation>
    <scope>NUCLEOTIDE SEQUENCE [LARGE SCALE GENOMIC DNA]</scope>
    <source>
        <strain evidence="2">SpSt-637</strain>
        <strain evidence="1">SpSt-667</strain>
    </source>
</reference>
<accession>A0A7C4NST9</accession>
<dbReference type="Pfam" id="PF01663">
    <property type="entry name" value="Phosphodiest"/>
    <property type="match status" value="2"/>
</dbReference>
<gene>
    <name evidence="2" type="ORF">ENU08_03110</name>
    <name evidence="1" type="ORF">ENU41_06350</name>
</gene>
<protein>
    <recommendedName>
        <fullName evidence="3">Nucleotide pyrophosphatase</fullName>
    </recommendedName>
</protein>